<feature type="region of interest" description="Disordered" evidence="1">
    <location>
        <begin position="46"/>
        <end position="68"/>
    </location>
</feature>
<organism evidence="2 3">
    <name type="scientific">Microbacterium trichothecenolyticum</name>
    <name type="common">Aureobacterium trichothecenolyticum</name>
    <dbReference type="NCBI Taxonomy" id="69370"/>
    <lineage>
        <taxon>Bacteria</taxon>
        <taxon>Bacillati</taxon>
        <taxon>Actinomycetota</taxon>
        <taxon>Actinomycetes</taxon>
        <taxon>Micrococcales</taxon>
        <taxon>Microbacteriaceae</taxon>
        <taxon>Microbacterium</taxon>
    </lineage>
</organism>
<feature type="region of interest" description="Disordered" evidence="1">
    <location>
        <begin position="1"/>
        <end position="31"/>
    </location>
</feature>
<dbReference type="EMBL" id="JYJA01000033">
    <property type="protein sequence ID" value="KJL42803.1"/>
    <property type="molecule type" value="Genomic_DNA"/>
</dbReference>
<accession>A0A0M2HEW0</accession>
<evidence type="ECO:0000313" key="2">
    <source>
        <dbReference type="EMBL" id="KJL42803.1"/>
    </source>
</evidence>
<feature type="compositionally biased region" description="Low complexity" evidence="1">
    <location>
        <begin position="1"/>
        <end position="20"/>
    </location>
</feature>
<proteinExistence type="predicted"/>
<evidence type="ECO:0000256" key="1">
    <source>
        <dbReference type="SAM" id="MobiDB-lite"/>
    </source>
</evidence>
<comment type="caution">
    <text evidence="2">The sequence shown here is derived from an EMBL/GenBank/DDBJ whole genome shotgun (WGS) entry which is preliminary data.</text>
</comment>
<sequence>MPRPAAGPTGPEAPGDAPAARGGGVGTVPSGVEVSYASAPCAMSARSRQLRAVTRSSATWRRSASAFS</sequence>
<name>A0A0M2HEW0_MICTR</name>
<dbReference type="AlphaFoldDB" id="A0A0M2HEW0"/>
<protein>
    <submittedName>
        <fullName evidence="2">Uncharacterized protein</fullName>
    </submittedName>
</protein>
<gene>
    <name evidence="2" type="ORF">RS82_01767</name>
</gene>
<feature type="compositionally biased region" description="Low complexity" evidence="1">
    <location>
        <begin position="51"/>
        <end position="68"/>
    </location>
</feature>
<dbReference type="Proteomes" id="UP000034098">
    <property type="component" value="Unassembled WGS sequence"/>
</dbReference>
<evidence type="ECO:0000313" key="3">
    <source>
        <dbReference type="Proteomes" id="UP000034098"/>
    </source>
</evidence>
<keyword evidence="3" id="KW-1185">Reference proteome</keyword>
<reference evidence="2 3" key="1">
    <citation type="submission" date="2015-02" db="EMBL/GenBank/DDBJ databases">
        <title>Draft genome sequences of ten Microbacterium spp. with emphasis on heavy metal contaminated environments.</title>
        <authorList>
            <person name="Corretto E."/>
        </authorList>
    </citation>
    <scope>NUCLEOTIDE SEQUENCE [LARGE SCALE GENOMIC DNA]</scope>
    <source>
        <strain evidence="2 3">DSM 8608</strain>
    </source>
</reference>